<dbReference type="Pfam" id="PF01359">
    <property type="entry name" value="Transposase_1"/>
    <property type="match status" value="1"/>
</dbReference>
<keyword evidence="2" id="KW-1185">Reference proteome</keyword>
<gene>
    <name evidence="1" type="ORF">AVEN_41798_1</name>
</gene>
<comment type="caution">
    <text evidence="1">The sequence shown here is derived from an EMBL/GenBank/DDBJ whole genome shotgun (WGS) entry which is preliminary data.</text>
</comment>
<accession>A0A4Y2ABZ7</accession>
<protein>
    <submittedName>
        <fullName evidence="1">Uncharacterized protein</fullName>
    </submittedName>
</protein>
<evidence type="ECO:0000313" key="2">
    <source>
        <dbReference type="Proteomes" id="UP000499080"/>
    </source>
</evidence>
<dbReference type="EMBL" id="BGPR01000012">
    <property type="protein sequence ID" value="GBL77383.1"/>
    <property type="molecule type" value="Genomic_DNA"/>
</dbReference>
<dbReference type="InterPro" id="IPR001888">
    <property type="entry name" value="Transposase_1"/>
</dbReference>
<evidence type="ECO:0000313" key="1">
    <source>
        <dbReference type="EMBL" id="GBL77383.1"/>
    </source>
</evidence>
<organism evidence="1 2">
    <name type="scientific">Araneus ventricosus</name>
    <name type="common">Orbweaver spider</name>
    <name type="synonym">Epeira ventricosa</name>
    <dbReference type="NCBI Taxonomy" id="182803"/>
    <lineage>
        <taxon>Eukaryota</taxon>
        <taxon>Metazoa</taxon>
        <taxon>Ecdysozoa</taxon>
        <taxon>Arthropoda</taxon>
        <taxon>Chelicerata</taxon>
        <taxon>Arachnida</taxon>
        <taxon>Araneae</taxon>
        <taxon>Araneomorphae</taxon>
        <taxon>Entelegynae</taxon>
        <taxon>Araneoidea</taxon>
        <taxon>Araneidae</taxon>
        <taxon>Araneus</taxon>
    </lineage>
</organism>
<name>A0A4Y2ABZ7_ARAVE</name>
<dbReference type="AlphaFoldDB" id="A0A4Y2ABZ7"/>
<reference evidence="1 2" key="1">
    <citation type="journal article" date="2019" name="Sci. Rep.">
        <title>Orb-weaving spider Araneus ventricosus genome elucidates the spidroin gene catalogue.</title>
        <authorList>
            <person name="Kono N."/>
            <person name="Nakamura H."/>
            <person name="Ohtoshi R."/>
            <person name="Moran D.A.P."/>
            <person name="Shinohara A."/>
            <person name="Yoshida Y."/>
            <person name="Fujiwara M."/>
            <person name="Mori M."/>
            <person name="Tomita M."/>
            <person name="Arakawa K."/>
        </authorList>
    </citation>
    <scope>NUCLEOTIDE SEQUENCE [LARGE SCALE GENOMIC DNA]</scope>
</reference>
<proteinExistence type="predicted"/>
<sequence length="101" mass="11502">MFKAVCNGIQIFGLFYKVDENHYYPETKEKSKLLVDKGDSKSIPSSRKVMATVFWDARGKIFFYWLDKGKTSGESKRVLWGAAPRAYAKLILFQITIPGSS</sequence>
<dbReference type="Proteomes" id="UP000499080">
    <property type="component" value="Unassembled WGS sequence"/>
</dbReference>